<protein>
    <recommendedName>
        <fullName evidence="2">Transcobalamin-like C-terminal domain-containing protein</fullName>
    </recommendedName>
</protein>
<sequence>MIFKKNNKIISWIFALIFIAIAASFISSYREPTDNFYMAEVSNPVVTAADAVKQSGTSAAPVAENKPLQNQIIQEPTDKLATEDLIKIAFVAGDGKYDTFVQKGATVYDAMAKLASSTSFSFNAKYYSGLGYFIDAINGVKNANGNYWTLYVNGKYATVGASAYILSENDSVEWKYTNKTD</sequence>
<evidence type="ECO:0000313" key="3">
    <source>
        <dbReference type="EMBL" id="OGZ00200.1"/>
    </source>
</evidence>
<gene>
    <name evidence="3" type="ORF">A3B13_01715</name>
</gene>
<name>A0A1G2CHK1_9BACT</name>
<dbReference type="EMBL" id="MHKZ01000027">
    <property type="protein sequence ID" value="OGZ00200.1"/>
    <property type="molecule type" value="Genomic_DNA"/>
</dbReference>
<feature type="transmembrane region" description="Helical" evidence="1">
    <location>
        <begin position="9"/>
        <end position="29"/>
    </location>
</feature>
<comment type="caution">
    <text evidence="3">The sequence shown here is derived from an EMBL/GenBank/DDBJ whole genome shotgun (WGS) entry which is preliminary data.</text>
</comment>
<evidence type="ECO:0000259" key="2">
    <source>
        <dbReference type="Pfam" id="PF14478"/>
    </source>
</evidence>
<dbReference type="Proteomes" id="UP000176287">
    <property type="component" value="Unassembled WGS sequence"/>
</dbReference>
<evidence type="ECO:0000256" key="1">
    <source>
        <dbReference type="SAM" id="Phobius"/>
    </source>
</evidence>
<proteinExistence type="predicted"/>
<accession>A0A1G2CHK1</accession>
<keyword evidence="1" id="KW-1133">Transmembrane helix</keyword>
<evidence type="ECO:0000313" key="4">
    <source>
        <dbReference type="Proteomes" id="UP000176287"/>
    </source>
</evidence>
<organism evidence="3 4">
    <name type="scientific">Candidatus Liptonbacteria bacterium RIFCSPLOWO2_01_FULL_45_15</name>
    <dbReference type="NCBI Taxonomy" id="1798649"/>
    <lineage>
        <taxon>Bacteria</taxon>
        <taxon>Candidatus Liptoniibacteriota</taxon>
    </lineage>
</organism>
<keyword evidence="1" id="KW-0812">Transmembrane</keyword>
<keyword evidence="1" id="KW-0472">Membrane</keyword>
<dbReference type="STRING" id="1798649.A3B13_01715"/>
<dbReference type="AlphaFoldDB" id="A0A1G2CHK1"/>
<dbReference type="InterPro" id="IPR027954">
    <property type="entry name" value="Transcobalamin-like_C"/>
</dbReference>
<feature type="domain" description="Transcobalamin-like C-terminal" evidence="2">
    <location>
        <begin position="104"/>
        <end position="177"/>
    </location>
</feature>
<dbReference type="Gene3D" id="2.170.130.30">
    <property type="match status" value="1"/>
</dbReference>
<reference evidence="3 4" key="1">
    <citation type="journal article" date="2016" name="Nat. Commun.">
        <title>Thousands of microbial genomes shed light on interconnected biogeochemical processes in an aquifer system.</title>
        <authorList>
            <person name="Anantharaman K."/>
            <person name="Brown C.T."/>
            <person name="Hug L.A."/>
            <person name="Sharon I."/>
            <person name="Castelle C.J."/>
            <person name="Probst A.J."/>
            <person name="Thomas B.C."/>
            <person name="Singh A."/>
            <person name="Wilkins M.J."/>
            <person name="Karaoz U."/>
            <person name="Brodie E.L."/>
            <person name="Williams K.H."/>
            <person name="Hubbard S.S."/>
            <person name="Banfield J.F."/>
        </authorList>
    </citation>
    <scope>NUCLEOTIDE SEQUENCE [LARGE SCALE GENOMIC DNA]</scope>
</reference>
<dbReference type="Pfam" id="PF14478">
    <property type="entry name" value="DUF4430"/>
    <property type="match status" value="1"/>
</dbReference>